<organism evidence="1 2">
    <name type="scientific">Sphaerodactylus townsendi</name>
    <dbReference type="NCBI Taxonomy" id="933632"/>
    <lineage>
        <taxon>Eukaryota</taxon>
        <taxon>Metazoa</taxon>
        <taxon>Chordata</taxon>
        <taxon>Craniata</taxon>
        <taxon>Vertebrata</taxon>
        <taxon>Euteleostomi</taxon>
        <taxon>Lepidosauria</taxon>
        <taxon>Squamata</taxon>
        <taxon>Bifurcata</taxon>
        <taxon>Gekkota</taxon>
        <taxon>Sphaerodactylidae</taxon>
        <taxon>Sphaerodactylus</taxon>
    </lineage>
</organism>
<proteinExistence type="predicted"/>
<accession>A0ACB8ENR2</accession>
<comment type="caution">
    <text evidence="1">The sequence shown here is derived from an EMBL/GenBank/DDBJ whole genome shotgun (WGS) entry which is preliminary data.</text>
</comment>
<reference evidence="1" key="1">
    <citation type="submission" date="2021-08" db="EMBL/GenBank/DDBJ databases">
        <title>The first chromosome-level gecko genome reveals the dynamic sex chromosomes of Neotropical dwarf geckos (Sphaerodactylidae: Sphaerodactylus).</title>
        <authorList>
            <person name="Pinto B.J."/>
            <person name="Keating S.E."/>
            <person name="Gamble T."/>
        </authorList>
    </citation>
    <scope>NUCLEOTIDE SEQUENCE</scope>
    <source>
        <strain evidence="1">TG3544</strain>
    </source>
</reference>
<sequence>MKTAQPDLSETFVLRKTLIPLPTCFSRIEHDNTSMNPSWFLDRVIVTDMNRPHLRFYFPCNNWLSKDDGDGLNVRDLLGTLNPMDVPKDNVGEELYESLHALTNVLLDVSGINGHGTSSKKLIISLDSYP</sequence>
<dbReference type="Proteomes" id="UP000827872">
    <property type="component" value="Linkage Group LG07"/>
</dbReference>
<name>A0ACB8ENR2_9SAUR</name>
<gene>
    <name evidence="1" type="ORF">K3G42_005095</name>
</gene>
<protein>
    <submittedName>
        <fullName evidence="1">Uncharacterized protein</fullName>
    </submittedName>
</protein>
<evidence type="ECO:0000313" key="2">
    <source>
        <dbReference type="Proteomes" id="UP000827872"/>
    </source>
</evidence>
<dbReference type="EMBL" id="CM037620">
    <property type="protein sequence ID" value="KAH7994392.1"/>
    <property type="molecule type" value="Genomic_DNA"/>
</dbReference>
<keyword evidence="2" id="KW-1185">Reference proteome</keyword>
<evidence type="ECO:0000313" key="1">
    <source>
        <dbReference type="EMBL" id="KAH7994392.1"/>
    </source>
</evidence>